<evidence type="ECO:0000313" key="2">
    <source>
        <dbReference type="EMBL" id="MBA2895649.1"/>
    </source>
</evidence>
<name>A0A7W0CR41_9ACTN</name>
<sequence length="150" mass="16452">MTKEAGKSFDGFTEAERDAMKEHAKELKSAAGRRGSGTAKRDAEQEVLEKIAEMPEPDRALAERVHAIVRAAAPQLAPRLWYGQPAYAKDGKVLCFFQGASKFKTKYATFGFQDAAHFDDVGMWATAFALTELTPEHEAMLSELVKKAAG</sequence>
<reference evidence="2 3" key="1">
    <citation type="submission" date="2020-07" db="EMBL/GenBank/DDBJ databases">
        <title>Genomic Encyclopedia of Type Strains, Phase IV (KMG-IV): sequencing the most valuable type-strain genomes for metagenomic binning, comparative biology and taxonomic classification.</title>
        <authorList>
            <person name="Goeker M."/>
        </authorList>
    </citation>
    <scope>NUCLEOTIDE SEQUENCE [LARGE SCALE GENOMIC DNA]</scope>
    <source>
        <strain evidence="2 3">DSM 45533</strain>
    </source>
</reference>
<dbReference type="Gene3D" id="3.90.1150.200">
    <property type="match status" value="1"/>
</dbReference>
<evidence type="ECO:0000313" key="3">
    <source>
        <dbReference type="Proteomes" id="UP000530928"/>
    </source>
</evidence>
<feature type="compositionally biased region" description="Basic and acidic residues" evidence="1">
    <location>
        <begin position="14"/>
        <end position="28"/>
    </location>
</feature>
<comment type="caution">
    <text evidence="2">The sequence shown here is derived from an EMBL/GenBank/DDBJ whole genome shotgun (WGS) entry which is preliminary data.</text>
</comment>
<dbReference type="EMBL" id="JACDUR010000007">
    <property type="protein sequence ID" value="MBA2895649.1"/>
    <property type="molecule type" value="Genomic_DNA"/>
</dbReference>
<protein>
    <submittedName>
        <fullName evidence="2">Uncharacterized protein YdhG (YjbR/CyaY superfamily)</fullName>
    </submittedName>
</protein>
<dbReference type="RefSeq" id="WP_312894841.1">
    <property type="nucleotide sequence ID" value="NZ_BAABAM010000011.1"/>
</dbReference>
<gene>
    <name evidence="2" type="ORF">HNR30_007035</name>
</gene>
<dbReference type="SUPFAM" id="SSF159888">
    <property type="entry name" value="YdhG-like"/>
    <property type="match status" value="1"/>
</dbReference>
<accession>A0A7W0CR41</accession>
<evidence type="ECO:0000256" key="1">
    <source>
        <dbReference type="SAM" id="MobiDB-lite"/>
    </source>
</evidence>
<keyword evidence="3" id="KW-1185">Reference proteome</keyword>
<dbReference type="AlphaFoldDB" id="A0A7W0CR41"/>
<dbReference type="Proteomes" id="UP000530928">
    <property type="component" value="Unassembled WGS sequence"/>
</dbReference>
<organism evidence="2 3">
    <name type="scientific">Nonomuraea soli</name>
    <dbReference type="NCBI Taxonomy" id="1032476"/>
    <lineage>
        <taxon>Bacteria</taxon>
        <taxon>Bacillati</taxon>
        <taxon>Actinomycetota</taxon>
        <taxon>Actinomycetes</taxon>
        <taxon>Streptosporangiales</taxon>
        <taxon>Streptosporangiaceae</taxon>
        <taxon>Nonomuraea</taxon>
    </lineage>
</organism>
<feature type="region of interest" description="Disordered" evidence="1">
    <location>
        <begin position="1"/>
        <end position="47"/>
    </location>
</feature>
<proteinExistence type="predicted"/>